<dbReference type="InterPro" id="IPR003742">
    <property type="entry name" value="RlmH-like"/>
</dbReference>
<dbReference type="OrthoDB" id="9806643at2"/>
<evidence type="ECO:0000256" key="5">
    <source>
        <dbReference type="HAMAP-Rule" id="MF_00658"/>
    </source>
</evidence>
<dbReference type="PANTHER" id="PTHR33603">
    <property type="entry name" value="METHYLTRANSFERASE"/>
    <property type="match status" value="1"/>
</dbReference>
<dbReference type="RefSeq" id="WP_040198974.1">
    <property type="nucleotide sequence ID" value="NZ_CP010311.1"/>
</dbReference>
<dbReference type="HAMAP" id="MF_00658">
    <property type="entry name" value="23SrRNA_methyltr_H"/>
    <property type="match status" value="1"/>
</dbReference>
<feature type="binding site" evidence="5">
    <location>
        <begin position="125"/>
        <end position="130"/>
    </location>
    <ligand>
        <name>S-adenosyl-L-methionine</name>
        <dbReference type="ChEBI" id="CHEBI:59789"/>
    </ligand>
</feature>
<keyword evidence="5" id="KW-0963">Cytoplasm</keyword>
<keyword evidence="3 5" id="KW-0949">S-adenosyl-L-methionine</keyword>
<sequence>MKIRLLCVGRLSEAYLRDGADEFLQRVRRYLPTDVVELKEEKIGGRRPDIARIREREGERLLAKISDGSCLIVLDERGRGMTSPQLAGFLEEHMVHATPALDFVIGGPYGVSDAVRQRATLVLSLSKLTLTHQMARLFLLEQLYRAMTIVRNEPYHNR</sequence>
<organism evidence="6 7">
    <name type="scientific">Geoalkalibacter subterraneus</name>
    <dbReference type="NCBI Taxonomy" id="483547"/>
    <lineage>
        <taxon>Bacteria</taxon>
        <taxon>Pseudomonadati</taxon>
        <taxon>Thermodesulfobacteriota</taxon>
        <taxon>Desulfuromonadia</taxon>
        <taxon>Desulfuromonadales</taxon>
        <taxon>Geoalkalibacteraceae</taxon>
        <taxon>Geoalkalibacter</taxon>
    </lineage>
</organism>
<gene>
    <name evidence="5" type="primary">rlmH</name>
    <name evidence="6" type="ORF">GSUB_02055</name>
</gene>
<keyword evidence="2 5" id="KW-0808">Transferase</keyword>
<dbReference type="EC" id="2.1.1.177" evidence="5"/>
<comment type="similarity">
    <text evidence="4 5">Belongs to the RNA methyltransferase RlmH family.</text>
</comment>
<feature type="binding site" evidence="5">
    <location>
        <position position="74"/>
    </location>
    <ligand>
        <name>S-adenosyl-L-methionine</name>
        <dbReference type="ChEBI" id="CHEBI:59789"/>
    </ligand>
</feature>
<dbReference type="InterPro" id="IPR029026">
    <property type="entry name" value="tRNA_m1G_MTases_N"/>
</dbReference>
<evidence type="ECO:0000313" key="6">
    <source>
        <dbReference type="EMBL" id="AJF05592.1"/>
    </source>
</evidence>
<dbReference type="EMBL" id="CP010311">
    <property type="protein sequence ID" value="AJF05592.1"/>
    <property type="molecule type" value="Genomic_DNA"/>
</dbReference>
<dbReference type="PANTHER" id="PTHR33603:SF1">
    <property type="entry name" value="RIBOSOMAL RNA LARGE SUBUNIT METHYLTRANSFERASE H"/>
    <property type="match status" value="1"/>
</dbReference>
<dbReference type="HOGENOM" id="CLU_100552_0_0_7"/>
<evidence type="ECO:0000313" key="7">
    <source>
        <dbReference type="Proteomes" id="UP000035036"/>
    </source>
</evidence>
<dbReference type="GO" id="GO:0005737">
    <property type="term" value="C:cytoplasm"/>
    <property type="evidence" value="ECO:0007669"/>
    <property type="project" value="UniProtKB-SubCell"/>
</dbReference>
<dbReference type="GO" id="GO:0070038">
    <property type="term" value="F:rRNA (pseudouridine-N3-)-methyltransferase activity"/>
    <property type="evidence" value="ECO:0007669"/>
    <property type="project" value="UniProtKB-UniRule"/>
</dbReference>
<dbReference type="Pfam" id="PF02590">
    <property type="entry name" value="SPOUT_MTase"/>
    <property type="match status" value="1"/>
</dbReference>
<keyword evidence="1 5" id="KW-0489">Methyltransferase</keyword>
<comment type="subcellular location">
    <subcellularLocation>
        <location evidence="5">Cytoplasm</location>
    </subcellularLocation>
</comment>
<dbReference type="SUPFAM" id="SSF75217">
    <property type="entry name" value="alpha/beta knot"/>
    <property type="match status" value="1"/>
</dbReference>
<comment type="function">
    <text evidence="5">Specifically methylates the pseudouridine at position 1915 (m3Psi1915) in 23S rRNA.</text>
</comment>
<dbReference type="AlphaFoldDB" id="A0A0B5FBQ8"/>
<dbReference type="PIRSF" id="PIRSF004505">
    <property type="entry name" value="MT_bac"/>
    <property type="match status" value="1"/>
</dbReference>
<evidence type="ECO:0000256" key="1">
    <source>
        <dbReference type="ARBA" id="ARBA00022603"/>
    </source>
</evidence>
<dbReference type="STRING" id="483547.GSUB_02055"/>
<protein>
    <recommendedName>
        <fullName evidence="5">Ribosomal RNA large subunit methyltransferase H</fullName>
        <ecNumber evidence="5">2.1.1.177</ecNumber>
    </recommendedName>
    <alternativeName>
        <fullName evidence="5">23S rRNA (pseudouridine1915-N3)-methyltransferase</fullName>
    </alternativeName>
    <alternativeName>
        <fullName evidence="5">23S rRNA m3Psi1915 methyltransferase</fullName>
    </alternativeName>
    <alternativeName>
        <fullName evidence="5">rRNA (pseudouridine-N3-)-methyltransferase RlmH</fullName>
    </alternativeName>
</protein>
<comment type="subunit">
    <text evidence="5">Homodimer.</text>
</comment>
<evidence type="ECO:0000256" key="2">
    <source>
        <dbReference type="ARBA" id="ARBA00022679"/>
    </source>
</evidence>
<reference evidence="6 7" key="1">
    <citation type="journal article" date="2015" name="Genome Announc.">
        <title>Genomes of Geoalkalibacter ferrihydriticus Z-0531T and Geoalkalibacter subterraneus Red1T, Two Haloalkaliphilic Metal-Reducing Deltaproteobacteria.</title>
        <authorList>
            <person name="Badalamenti J.P."/>
            <person name="Krajmalnik-Brown R."/>
            <person name="Torres C.I."/>
            <person name="Bond D.R."/>
        </authorList>
    </citation>
    <scope>NUCLEOTIDE SEQUENCE [LARGE SCALE GENOMIC DNA]</scope>
    <source>
        <strain evidence="6 7">Red1</strain>
    </source>
</reference>
<proteinExistence type="inferred from homology"/>
<dbReference type="CDD" id="cd18081">
    <property type="entry name" value="RlmH-like"/>
    <property type="match status" value="1"/>
</dbReference>
<dbReference type="InterPro" id="IPR029028">
    <property type="entry name" value="Alpha/beta_knot_MTases"/>
</dbReference>
<keyword evidence="7" id="KW-1185">Reference proteome</keyword>
<accession>A0A0B5FBQ8</accession>
<dbReference type="Gene3D" id="3.40.1280.10">
    <property type="match status" value="1"/>
</dbReference>
<comment type="catalytic activity">
    <reaction evidence="5">
        <text>pseudouridine(1915) in 23S rRNA + S-adenosyl-L-methionine = N(3)-methylpseudouridine(1915) in 23S rRNA + S-adenosyl-L-homocysteine + H(+)</text>
        <dbReference type="Rhea" id="RHEA:42752"/>
        <dbReference type="Rhea" id="RHEA-COMP:10221"/>
        <dbReference type="Rhea" id="RHEA-COMP:10222"/>
        <dbReference type="ChEBI" id="CHEBI:15378"/>
        <dbReference type="ChEBI" id="CHEBI:57856"/>
        <dbReference type="ChEBI" id="CHEBI:59789"/>
        <dbReference type="ChEBI" id="CHEBI:65314"/>
        <dbReference type="ChEBI" id="CHEBI:74486"/>
        <dbReference type="EC" id="2.1.1.177"/>
    </reaction>
</comment>
<keyword evidence="5" id="KW-0698">rRNA processing</keyword>
<dbReference type="Proteomes" id="UP000035036">
    <property type="component" value="Chromosome"/>
</dbReference>
<feature type="binding site" evidence="5">
    <location>
        <position position="106"/>
    </location>
    <ligand>
        <name>S-adenosyl-L-methionine</name>
        <dbReference type="ChEBI" id="CHEBI:59789"/>
    </ligand>
</feature>
<evidence type="ECO:0000256" key="4">
    <source>
        <dbReference type="ARBA" id="ARBA00038303"/>
    </source>
</evidence>
<name>A0A0B5FBQ8_9BACT</name>
<evidence type="ECO:0000256" key="3">
    <source>
        <dbReference type="ARBA" id="ARBA00022691"/>
    </source>
</evidence>
<dbReference type="KEGG" id="gsb:GSUB_02055"/>